<organism evidence="2 3">
    <name type="scientific">Chondrus crispus</name>
    <name type="common">Carrageen Irish moss</name>
    <name type="synonym">Polymorpha crispa</name>
    <dbReference type="NCBI Taxonomy" id="2769"/>
    <lineage>
        <taxon>Eukaryota</taxon>
        <taxon>Rhodophyta</taxon>
        <taxon>Florideophyceae</taxon>
        <taxon>Rhodymeniophycidae</taxon>
        <taxon>Gigartinales</taxon>
        <taxon>Gigartinaceae</taxon>
        <taxon>Chondrus</taxon>
    </lineage>
</organism>
<protein>
    <recommendedName>
        <fullName evidence="4">Secreted protein</fullName>
    </recommendedName>
</protein>
<dbReference type="RefSeq" id="XP_005712451.1">
    <property type="nucleotide sequence ID" value="XM_005712394.1"/>
</dbReference>
<keyword evidence="1" id="KW-0732">Signal</keyword>
<proteinExistence type="predicted"/>
<dbReference type="Proteomes" id="UP000012073">
    <property type="component" value="Unassembled WGS sequence"/>
</dbReference>
<gene>
    <name evidence="2" type="ORF">CHC_T00001555001</name>
</gene>
<evidence type="ECO:0000256" key="1">
    <source>
        <dbReference type="SAM" id="SignalP"/>
    </source>
</evidence>
<dbReference type="GeneID" id="17320168"/>
<evidence type="ECO:0000313" key="2">
    <source>
        <dbReference type="EMBL" id="CDF32680.1"/>
    </source>
</evidence>
<accession>R7Q5E1</accession>
<dbReference type="AlphaFoldDB" id="R7Q5E1"/>
<name>R7Q5E1_CHOCR</name>
<dbReference type="EMBL" id="HG001539">
    <property type="protein sequence ID" value="CDF32680.1"/>
    <property type="molecule type" value="Genomic_DNA"/>
</dbReference>
<evidence type="ECO:0000313" key="3">
    <source>
        <dbReference type="Proteomes" id="UP000012073"/>
    </source>
</evidence>
<reference evidence="3" key="1">
    <citation type="journal article" date="2013" name="Proc. Natl. Acad. Sci. U.S.A.">
        <title>Genome structure and metabolic features in the red seaweed Chondrus crispus shed light on evolution of the Archaeplastida.</title>
        <authorList>
            <person name="Collen J."/>
            <person name="Porcel B."/>
            <person name="Carre W."/>
            <person name="Ball S.G."/>
            <person name="Chaparro C."/>
            <person name="Tonon T."/>
            <person name="Barbeyron T."/>
            <person name="Michel G."/>
            <person name="Noel B."/>
            <person name="Valentin K."/>
            <person name="Elias M."/>
            <person name="Artiguenave F."/>
            <person name="Arun A."/>
            <person name="Aury J.M."/>
            <person name="Barbosa-Neto J.F."/>
            <person name="Bothwell J.H."/>
            <person name="Bouget F.Y."/>
            <person name="Brillet L."/>
            <person name="Cabello-Hurtado F."/>
            <person name="Capella-Gutierrez S."/>
            <person name="Charrier B."/>
            <person name="Cladiere L."/>
            <person name="Cock J.M."/>
            <person name="Coelho S.M."/>
            <person name="Colleoni C."/>
            <person name="Czjzek M."/>
            <person name="Da Silva C."/>
            <person name="Delage L."/>
            <person name="Denoeud F."/>
            <person name="Deschamps P."/>
            <person name="Dittami S.M."/>
            <person name="Gabaldon T."/>
            <person name="Gachon C.M."/>
            <person name="Groisillier A."/>
            <person name="Herve C."/>
            <person name="Jabbari K."/>
            <person name="Katinka M."/>
            <person name="Kloareg B."/>
            <person name="Kowalczyk N."/>
            <person name="Labadie K."/>
            <person name="Leblanc C."/>
            <person name="Lopez P.J."/>
            <person name="McLachlan D.H."/>
            <person name="Meslet-Cladiere L."/>
            <person name="Moustafa A."/>
            <person name="Nehr Z."/>
            <person name="Nyvall Collen P."/>
            <person name="Panaud O."/>
            <person name="Partensky F."/>
            <person name="Poulain J."/>
            <person name="Rensing S.A."/>
            <person name="Rousvoal S."/>
            <person name="Samson G."/>
            <person name="Symeonidi A."/>
            <person name="Weissenbach J."/>
            <person name="Zambounis A."/>
            <person name="Wincker P."/>
            <person name="Boyen C."/>
        </authorList>
    </citation>
    <scope>NUCLEOTIDE SEQUENCE [LARGE SCALE GENOMIC DNA]</scope>
    <source>
        <strain evidence="3">cv. Stackhouse</strain>
    </source>
</reference>
<feature type="chain" id="PRO_5004454440" description="Secreted protein" evidence="1">
    <location>
        <begin position="23"/>
        <end position="104"/>
    </location>
</feature>
<evidence type="ECO:0008006" key="4">
    <source>
        <dbReference type="Google" id="ProtNLM"/>
    </source>
</evidence>
<dbReference type="KEGG" id="ccp:CHC_T00001555001"/>
<feature type="signal peptide" evidence="1">
    <location>
        <begin position="1"/>
        <end position="22"/>
    </location>
</feature>
<keyword evidence="3" id="KW-1185">Reference proteome</keyword>
<sequence length="104" mass="11225">MKKANAVSLVSCFPVFLSFVAASNDEVFHENIRGLAQEGAAFLGECVRRLKRGLPRSLHVMCSCGRTLPLVERRSLSSPIVVTAFETSPAASSFCVVVRVARNG</sequence>
<dbReference type="Gramene" id="CDF32680">
    <property type="protein sequence ID" value="CDF32680"/>
    <property type="gene ID" value="CHC_T00001555001"/>
</dbReference>